<accession>N6X0I9</accession>
<dbReference type="PATRIC" id="fig|888050.3.peg.1895"/>
<organism evidence="2 3">
    <name type="scientific">Schaalia cardiffensis F0333</name>
    <dbReference type="NCBI Taxonomy" id="888050"/>
    <lineage>
        <taxon>Bacteria</taxon>
        <taxon>Bacillati</taxon>
        <taxon>Actinomycetota</taxon>
        <taxon>Actinomycetes</taxon>
        <taxon>Actinomycetales</taxon>
        <taxon>Actinomycetaceae</taxon>
        <taxon>Schaalia</taxon>
    </lineage>
</organism>
<proteinExistence type="predicted"/>
<dbReference type="EMBL" id="AQHZ01000037">
    <property type="protein sequence ID" value="ENO17281.1"/>
    <property type="molecule type" value="Genomic_DNA"/>
</dbReference>
<sequence>MDGVIHDQVFIDGIFLSHSWVILIATDGRTPLNWVTAGRENATAYTQLLSPLPPPGIITTDGAGGALAAIRTLWGPDQPVQRCLVHVHRNNTVDLTHNPHTPAGKALKGLSHSLLRVTTMDEAAHWASLLAAFHTEYAHYLKERTYASQDPEKAAATGKKWWYTHERDRRVYYRLERLLKNKQLFTFLTDPGRPNLASTTNPIESLNAQIRALLRAHAGWNTTRQITAIHWFLAHHQHPINAATVLAEWDKHARQPHTIIPTTHKQQPRPDGPTHYDNAYSPDTGFHTRKGWAGRT</sequence>
<keyword evidence="3" id="KW-1185">Reference proteome</keyword>
<protein>
    <submittedName>
        <fullName evidence="2">Transposase</fullName>
    </submittedName>
</protein>
<evidence type="ECO:0000313" key="3">
    <source>
        <dbReference type="Proteomes" id="UP000013015"/>
    </source>
</evidence>
<feature type="region of interest" description="Disordered" evidence="1">
    <location>
        <begin position="259"/>
        <end position="296"/>
    </location>
</feature>
<dbReference type="HOGENOM" id="CLU_062186_0_1_11"/>
<dbReference type="eggNOG" id="COG3677">
    <property type="taxonomic scope" value="Bacteria"/>
</dbReference>
<dbReference type="Proteomes" id="UP000013015">
    <property type="component" value="Unassembled WGS sequence"/>
</dbReference>
<comment type="caution">
    <text evidence="2">The sequence shown here is derived from an EMBL/GenBank/DDBJ whole genome shotgun (WGS) entry which is preliminary data.</text>
</comment>
<reference evidence="2 3" key="1">
    <citation type="submission" date="2013-03" db="EMBL/GenBank/DDBJ databases">
        <title>Reference genome for the Human Microbiome Project.</title>
        <authorList>
            <person name="Aqrawi P."/>
            <person name="Ayvaz T."/>
            <person name="Bess C."/>
            <person name="Blankenburg K."/>
            <person name="Coyle M."/>
            <person name="Deng J."/>
            <person name="Forbes L."/>
            <person name="Fowler G."/>
            <person name="Francisco L."/>
            <person name="Fu Q."/>
            <person name="Gibbs R."/>
            <person name="Gross S."/>
            <person name="Gubbala S."/>
            <person name="Hale W."/>
            <person name="Hemphill L."/>
            <person name="Highlander S."/>
            <person name="Hirani K."/>
            <person name="Jackson L."/>
            <person name="Jakkamsetti A."/>
            <person name="Javaid M."/>
            <person name="Jayaseelan J.C."/>
            <person name="Jiang H."/>
            <person name="Joshi V."/>
            <person name="Korchina V."/>
            <person name="Kovar C."/>
            <person name="Lara F."/>
            <person name="Lee S."/>
            <person name="Liu Y."/>
            <person name="Mata R."/>
            <person name="Mathew T."/>
            <person name="Munidasa M."/>
            <person name="Muzny D."/>
            <person name="Nazareth L."/>
            <person name="Ngo R."/>
            <person name="Nguyen L."/>
            <person name="Nguyen N."/>
            <person name="Okwuonu G."/>
            <person name="Ongeri F."/>
            <person name="Palculict T."/>
            <person name="Patil S."/>
            <person name="Petrosino J."/>
            <person name="Pham C."/>
            <person name="Pham P."/>
            <person name="Pu L.-L."/>
            <person name="Qin X."/>
            <person name="Qu J."/>
            <person name="Reid J."/>
            <person name="Ross M."/>
            <person name="Ruth R."/>
            <person name="Saada N."/>
            <person name="San Lucas F."/>
            <person name="Santibanez J."/>
            <person name="Shang Y."/>
            <person name="Simmons D."/>
            <person name="Song X.-Z."/>
            <person name="Tang L.-Y."/>
            <person name="Thornton R."/>
            <person name="Warren J."/>
            <person name="Weissenberger G."/>
            <person name="Wilczek-Boney K."/>
            <person name="Worley K."/>
            <person name="Youmans B."/>
            <person name="Zhang J."/>
            <person name="Zhang L."/>
            <person name="Zhao Z."/>
            <person name="Zhou C."/>
            <person name="Zhu D."/>
            <person name="Zhu Y."/>
        </authorList>
    </citation>
    <scope>NUCLEOTIDE SEQUENCE [LARGE SCALE GENOMIC DNA]</scope>
    <source>
        <strain evidence="2 3">F0333</strain>
    </source>
</reference>
<evidence type="ECO:0000313" key="2">
    <source>
        <dbReference type="EMBL" id="ENO17281.1"/>
    </source>
</evidence>
<dbReference type="AlphaFoldDB" id="N6X0I9"/>
<evidence type="ECO:0000256" key="1">
    <source>
        <dbReference type="SAM" id="MobiDB-lite"/>
    </source>
</evidence>
<feature type="compositionally biased region" description="Basic residues" evidence="1">
    <location>
        <begin position="287"/>
        <end position="296"/>
    </location>
</feature>
<gene>
    <name evidence="2" type="primary">tnp3503b</name>
    <name evidence="2" type="ORF">HMPREF9004_1979</name>
</gene>
<name>N6X0I9_9ACTO</name>